<evidence type="ECO:0000256" key="4">
    <source>
        <dbReference type="ARBA" id="ARBA00022741"/>
    </source>
</evidence>
<comment type="caution">
    <text evidence="9">The sequence shown here is derived from an EMBL/GenBank/DDBJ whole genome shotgun (WGS) entry which is preliminary data.</text>
</comment>
<dbReference type="Pfam" id="PF02492">
    <property type="entry name" value="cobW"/>
    <property type="match status" value="1"/>
</dbReference>
<evidence type="ECO:0000256" key="5">
    <source>
        <dbReference type="ARBA" id="ARBA00022801"/>
    </source>
</evidence>
<dbReference type="PIRSF" id="PIRSF005624">
    <property type="entry name" value="Ni-bind_GTPase"/>
    <property type="match status" value="1"/>
</dbReference>
<name>A0ABU5RVZ1_9CYAN</name>
<organism evidence="9 10">
    <name type="scientific">Cyanobium gracile UHCC 0139</name>
    <dbReference type="NCBI Taxonomy" id="3110308"/>
    <lineage>
        <taxon>Bacteria</taxon>
        <taxon>Bacillati</taxon>
        <taxon>Cyanobacteriota</taxon>
        <taxon>Cyanophyceae</taxon>
        <taxon>Synechococcales</taxon>
        <taxon>Prochlorococcaceae</taxon>
        <taxon>Cyanobium</taxon>
    </lineage>
</organism>
<evidence type="ECO:0000313" key="9">
    <source>
        <dbReference type="EMBL" id="MEA5391946.1"/>
    </source>
</evidence>
<dbReference type="PANTHER" id="PTHR30134">
    <property type="entry name" value="HYDROGENASE PROTEIN ASSEMBLY PROTEIN, NICKEL CHAPERONE"/>
    <property type="match status" value="1"/>
</dbReference>
<dbReference type="InterPro" id="IPR004392">
    <property type="entry name" value="Hyd_mat_HypB"/>
</dbReference>
<dbReference type="PANTHER" id="PTHR30134:SF2">
    <property type="entry name" value="HYDROGENASE MATURATION FACTOR HYPB"/>
    <property type="match status" value="1"/>
</dbReference>
<evidence type="ECO:0000256" key="6">
    <source>
        <dbReference type="ARBA" id="ARBA00022833"/>
    </source>
</evidence>
<keyword evidence="6" id="KW-0862">Zinc</keyword>
<keyword evidence="7" id="KW-0342">GTP-binding</keyword>
<protein>
    <submittedName>
        <fullName evidence="9">Hydrogenase nickel incorporation protein HypB</fullName>
    </submittedName>
</protein>
<dbReference type="Gene3D" id="3.40.50.300">
    <property type="entry name" value="P-loop containing nucleotide triphosphate hydrolases"/>
    <property type="match status" value="1"/>
</dbReference>
<evidence type="ECO:0000256" key="7">
    <source>
        <dbReference type="ARBA" id="ARBA00023134"/>
    </source>
</evidence>
<keyword evidence="3" id="KW-0479">Metal-binding</keyword>
<dbReference type="InterPro" id="IPR027417">
    <property type="entry name" value="P-loop_NTPase"/>
</dbReference>
<keyword evidence="5" id="KW-0378">Hydrolase</keyword>
<evidence type="ECO:0000256" key="1">
    <source>
        <dbReference type="ARBA" id="ARBA00006211"/>
    </source>
</evidence>
<comment type="similarity">
    <text evidence="1">Belongs to the SIMIBI class G3E GTPase family. HypB/HupM subfamily.</text>
</comment>
<feature type="domain" description="CobW/HypB/UreG nucleotide-binding" evidence="8">
    <location>
        <begin position="49"/>
        <end position="220"/>
    </location>
</feature>
<evidence type="ECO:0000259" key="8">
    <source>
        <dbReference type="Pfam" id="PF02492"/>
    </source>
</evidence>
<dbReference type="EMBL" id="JAYGHX010000007">
    <property type="protein sequence ID" value="MEA5391946.1"/>
    <property type="molecule type" value="Genomic_DNA"/>
</dbReference>
<dbReference type="SUPFAM" id="SSF52540">
    <property type="entry name" value="P-loop containing nucleoside triphosphate hydrolases"/>
    <property type="match status" value="1"/>
</dbReference>
<dbReference type="NCBIfam" id="TIGR00073">
    <property type="entry name" value="hypB"/>
    <property type="match status" value="1"/>
</dbReference>
<keyword evidence="2" id="KW-0533">Nickel</keyword>
<keyword evidence="4" id="KW-0547">Nucleotide-binding</keyword>
<dbReference type="RefSeq" id="WP_323305926.1">
    <property type="nucleotide sequence ID" value="NZ_JAYGHX010000007.1"/>
</dbReference>
<reference evidence="9 10" key="1">
    <citation type="submission" date="2023-12" db="EMBL/GenBank/DDBJ databases">
        <title>Baltic Sea Cyanobacteria.</title>
        <authorList>
            <person name="Delbaje E."/>
            <person name="Fewer D.P."/>
            <person name="Shishido T.K."/>
        </authorList>
    </citation>
    <scope>NUCLEOTIDE SEQUENCE [LARGE SCALE GENOMIC DNA]</scope>
    <source>
        <strain evidence="9 10">UHCC 0139</strain>
    </source>
</reference>
<sequence length="246" mass="25799">MCVDCNCGQPVAPAIEAPRHLELGHRLLVHNDAQAAANREHFAAAGVRVINLLSSPGSGKTALLERLALELAPTSSSARHPMAVIVGDLATDNDARRLRAAGVPALQITTGQACHLEAAMVHRALHELDHLGHPLAGLELLVIENVGNLVCPAAFDLGESQRLVLLSVTEGEDKPLKYPAIFHSADVVVISKSDLVGACGFDGAQARRHIARVAPRARIVEVSARTGEGIAELLVALGLERVAVAG</sequence>
<evidence type="ECO:0000313" key="10">
    <source>
        <dbReference type="Proteomes" id="UP001304461"/>
    </source>
</evidence>
<evidence type="ECO:0000256" key="2">
    <source>
        <dbReference type="ARBA" id="ARBA00022596"/>
    </source>
</evidence>
<gene>
    <name evidence="9" type="primary">hypB</name>
    <name evidence="9" type="ORF">VB738_11835</name>
</gene>
<keyword evidence="10" id="KW-1185">Reference proteome</keyword>
<dbReference type="Proteomes" id="UP001304461">
    <property type="component" value="Unassembled WGS sequence"/>
</dbReference>
<dbReference type="InterPro" id="IPR003495">
    <property type="entry name" value="CobW/HypB/UreG_nucleotide-bd"/>
</dbReference>
<accession>A0ABU5RVZ1</accession>
<proteinExistence type="inferred from homology"/>
<evidence type="ECO:0000256" key="3">
    <source>
        <dbReference type="ARBA" id="ARBA00022723"/>
    </source>
</evidence>